<evidence type="ECO:0000313" key="1">
    <source>
        <dbReference type="EMBL" id="OHU76080.1"/>
    </source>
</evidence>
<dbReference type="EMBL" id="MLIS01000004">
    <property type="protein sequence ID" value="OHU76080.1"/>
    <property type="molecule type" value="Genomic_DNA"/>
</dbReference>
<comment type="caution">
    <text evidence="1">The sequence shown here is derived from an EMBL/GenBank/DDBJ whole genome shotgun (WGS) entry which is preliminary data.</text>
</comment>
<dbReference type="Proteomes" id="UP000179441">
    <property type="component" value="Unassembled WGS sequence"/>
</dbReference>
<dbReference type="AlphaFoldDB" id="A0A1S1LYS7"/>
<gene>
    <name evidence="1" type="ORF">BKG84_24615</name>
</gene>
<organism evidence="1 2">
    <name type="scientific">Mycobacteroides chelonae</name>
    <name type="common">Mycobacterium chelonae</name>
    <dbReference type="NCBI Taxonomy" id="1774"/>
    <lineage>
        <taxon>Bacteria</taxon>
        <taxon>Bacillati</taxon>
        <taxon>Actinomycetota</taxon>
        <taxon>Actinomycetes</taxon>
        <taxon>Mycobacteriales</taxon>
        <taxon>Mycobacteriaceae</taxon>
        <taxon>Mycobacteroides</taxon>
    </lineage>
</organism>
<name>A0A1S1LYS7_MYCCH</name>
<proteinExistence type="predicted"/>
<evidence type="ECO:0000313" key="2">
    <source>
        <dbReference type="Proteomes" id="UP000179441"/>
    </source>
</evidence>
<protein>
    <submittedName>
        <fullName evidence="1">Uncharacterized protein</fullName>
    </submittedName>
</protein>
<sequence>MFDAVADKQWCSTMRPLLAERMDMTPADVIGNGPSGAEYRKFAAWVGGWSERMTTAMNHPERNDGWLDRSARRAVDMTVAVSFIKDDEWWTQDARYVFNDAAETSTTVNAYCRSLGEPVRP</sequence>
<accession>A0A1S1LYS7</accession>
<reference evidence="1 2" key="1">
    <citation type="submission" date="2016-10" db="EMBL/GenBank/DDBJ databases">
        <title>Evaluation of Human, Veterinary and Environmental Mycobacterium chelonae Isolates by Core Genome Phylogenomic Analysis, Targeted Gene Comparison, and Anti-microbial Susceptibility Patterns: A Tale of Mistaken Identities.</title>
        <authorList>
            <person name="Fogelson S.B."/>
            <person name="Camus A.C."/>
            <person name="Lorenz W."/>
            <person name="Vasireddy R."/>
            <person name="Vasireddy S."/>
            <person name="Smith T."/>
            <person name="Brown-Elliott B.A."/>
            <person name="Wallace R.J.Jr."/>
            <person name="Hasan N.A."/>
            <person name="Reischl U."/>
            <person name="Sanchez S."/>
        </authorList>
    </citation>
    <scope>NUCLEOTIDE SEQUENCE [LARGE SCALE GENOMIC DNA]</scope>
    <source>
        <strain evidence="1 2">15518</strain>
    </source>
</reference>
<keyword evidence="2" id="KW-1185">Reference proteome</keyword>